<proteinExistence type="predicted"/>
<gene>
    <name evidence="2" type="ORF">ADEAN_001022700</name>
</gene>
<evidence type="ECO:0000256" key="1">
    <source>
        <dbReference type="SAM" id="Phobius"/>
    </source>
</evidence>
<evidence type="ECO:0000313" key="3">
    <source>
        <dbReference type="Proteomes" id="UP000515908"/>
    </source>
</evidence>
<name>A0A7G2CSE7_9TRYP</name>
<sequence length="165" mass="19044">MLLEQSAFGNVLLPSLLTIGVPVVVRLFGYQLPREWEPFFNYHNNENKAQNLLQSSLSLPTDENSKHLNINKENRLPLEFFRVERFIPISMQMEADGKHIYDFRPQNKIEGIAFVASEVDSAMFENIMETNHKNNKDDYFNLYLLDEVGVVKEVNHDQRKGDGGA</sequence>
<dbReference type="VEuPathDB" id="TriTrypDB:ADEAN_001022700"/>
<dbReference type="Proteomes" id="UP000515908">
    <property type="component" value="Chromosome 27"/>
</dbReference>
<protein>
    <submittedName>
        <fullName evidence="2">Uncharacterized protein</fullName>
    </submittedName>
</protein>
<keyword evidence="1" id="KW-0812">Transmembrane</keyword>
<accession>A0A7G2CSE7</accession>
<reference evidence="2 3" key="1">
    <citation type="submission" date="2020-08" db="EMBL/GenBank/DDBJ databases">
        <authorList>
            <person name="Newling K."/>
            <person name="Davey J."/>
            <person name="Forrester S."/>
        </authorList>
    </citation>
    <scope>NUCLEOTIDE SEQUENCE [LARGE SCALE GENOMIC DNA]</scope>
    <source>
        <strain evidence="3">Crithidia deanei Carvalho (ATCC PRA-265)</strain>
    </source>
</reference>
<dbReference type="EMBL" id="LR877171">
    <property type="protein sequence ID" value="CAD2222680.1"/>
    <property type="molecule type" value="Genomic_DNA"/>
</dbReference>
<organism evidence="2 3">
    <name type="scientific">Angomonas deanei</name>
    <dbReference type="NCBI Taxonomy" id="59799"/>
    <lineage>
        <taxon>Eukaryota</taxon>
        <taxon>Discoba</taxon>
        <taxon>Euglenozoa</taxon>
        <taxon>Kinetoplastea</taxon>
        <taxon>Metakinetoplastina</taxon>
        <taxon>Trypanosomatida</taxon>
        <taxon>Trypanosomatidae</taxon>
        <taxon>Strigomonadinae</taxon>
        <taxon>Angomonas</taxon>
    </lineage>
</organism>
<evidence type="ECO:0000313" key="2">
    <source>
        <dbReference type="EMBL" id="CAD2222680.1"/>
    </source>
</evidence>
<dbReference type="AlphaFoldDB" id="A0A7G2CSE7"/>
<keyword evidence="1" id="KW-0472">Membrane</keyword>
<feature type="transmembrane region" description="Helical" evidence="1">
    <location>
        <begin position="12"/>
        <end position="29"/>
    </location>
</feature>
<keyword evidence="1" id="KW-1133">Transmembrane helix</keyword>
<keyword evidence="3" id="KW-1185">Reference proteome</keyword>